<sequence>MNKVVSDYYDYTLPFYKFFWHKNTESYALHYGFWERDSNNLQEALLNTNKFLAEKAHITSGDAVLDAGCGVGGSSIWLAKNFKVNVTGISISEKQISEAKRLAAKNSVSKLIGFFVSDYLKTDFKSNSYDVVWAIESVCHANNKKDFLKEAYRLLKKGGRLIIADGFRSREPKNDKEKQILHDFTEGFALPNLALSENFKKSMSDVGFSNIKFWNKTKEVLPSSKKLFDMCKFGYPIAKITEKLHLTSPILTKNNLAGVVQYEAVKTGFGIYGVLYGVK</sequence>
<dbReference type="InterPro" id="IPR013216">
    <property type="entry name" value="Methyltransf_11"/>
</dbReference>
<keyword evidence="1" id="KW-0808">Transferase</keyword>
<dbReference type="Gene3D" id="3.40.50.150">
    <property type="entry name" value="Vaccinia Virus protein VP39"/>
    <property type="match status" value="1"/>
</dbReference>
<evidence type="ECO:0000256" key="1">
    <source>
        <dbReference type="ARBA" id="ARBA00022679"/>
    </source>
</evidence>
<evidence type="ECO:0000259" key="2">
    <source>
        <dbReference type="Pfam" id="PF08241"/>
    </source>
</evidence>
<dbReference type="Pfam" id="PF08241">
    <property type="entry name" value="Methyltransf_11"/>
    <property type="match status" value="1"/>
</dbReference>
<accession>A0A1G1WVZ0</accession>
<dbReference type="CDD" id="cd02440">
    <property type="entry name" value="AdoMet_MTases"/>
    <property type="match status" value="1"/>
</dbReference>
<feature type="domain" description="Methyltransferase type 11" evidence="2">
    <location>
        <begin position="65"/>
        <end position="163"/>
    </location>
</feature>
<dbReference type="SUPFAM" id="SSF53335">
    <property type="entry name" value="S-adenosyl-L-methionine-dependent methyltransferases"/>
    <property type="match status" value="1"/>
</dbReference>
<evidence type="ECO:0000313" key="4">
    <source>
        <dbReference type="Proteomes" id="UP000179279"/>
    </source>
</evidence>
<dbReference type="InterPro" id="IPR050447">
    <property type="entry name" value="Erg6_SMT_methyltransf"/>
</dbReference>
<protein>
    <recommendedName>
        <fullName evidence="2">Methyltransferase type 11 domain-containing protein</fullName>
    </recommendedName>
</protein>
<dbReference type="GO" id="GO:0008757">
    <property type="term" value="F:S-adenosylmethionine-dependent methyltransferase activity"/>
    <property type="evidence" value="ECO:0007669"/>
    <property type="project" value="InterPro"/>
</dbReference>
<dbReference type="PANTHER" id="PTHR44068:SF11">
    <property type="entry name" value="GERANYL DIPHOSPHATE 2-C-METHYLTRANSFERASE"/>
    <property type="match status" value="1"/>
</dbReference>
<name>A0A1G1WVZ0_9BACT</name>
<dbReference type="AlphaFoldDB" id="A0A1G1WVZ0"/>
<dbReference type="EMBL" id="MHDA01000027">
    <property type="protein sequence ID" value="OGY31741.1"/>
    <property type="molecule type" value="Genomic_DNA"/>
</dbReference>
<evidence type="ECO:0000313" key="3">
    <source>
        <dbReference type="EMBL" id="OGY31741.1"/>
    </source>
</evidence>
<reference evidence="3 4" key="1">
    <citation type="journal article" date="2016" name="Nat. Commun.">
        <title>Thousands of microbial genomes shed light on interconnected biogeochemical processes in an aquifer system.</title>
        <authorList>
            <person name="Anantharaman K."/>
            <person name="Brown C.T."/>
            <person name="Hug L.A."/>
            <person name="Sharon I."/>
            <person name="Castelle C.J."/>
            <person name="Probst A.J."/>
            <person name="Thomas B.C."/>
            <person name="Singh A."/>
            <person name="Wilkins M.J."/>
            <person name="Karaoz U."/>
            <person name="Brodie E.L."/>
            <person name="Williams K.H."/>
            <person name="Hubbard S.S."/>
            <person name="Banfield J.F."/>
        </authorList>
    </citation>
    <scope>NUCLEOTIDE SEQUENCE [LARGE SCALE GENOMIC DNA]</scope>
</reference>
<dbReference type="PANTHER" id="PTHR44068">
    <property type="entry name" value="ZGC:194242"/>
    <property type="match status" value="1"/>
</dbReference>
<gene>
    <name evidence="3" type="ORF">A3A57_02570</name>
</gene>
<dbReference type="Proteomes" id="UP000179279">
    <property type="component" value="Unassembled WGS sequence"/>
</dbReference>
<organism evidence="3 4">
    <name type="scientific">Candidatus Woykebacteria bacterium RIFCSPLOWO2_01_FULL_41_12</name>
    <dbReference type="NCBI Taxonomy" id="1802604"/>
    <lineage>
        <taxon>Bacteria</taxon>
        <taxon>Candidatus Woykeibacteriota</taxon>
    </lineage>
</organism>
<proteinExistence type="predicted"/>
<dbReference type="InterPro" id="IPR029063">
    <property type="entry name" value="SAM-dependent_MTases_sf"/>
</dbReference>
<comment type="caution">
    <text evidence="3">The sequence shown here is derived from an EMBL/GenBank/DDBJ whole genome shotgun (WGS) entry which is preliminary data.</text>
</comment>